<accession>A0AAU9IF79</accession>
<dbReference type="EMBL" id="CAJZBQ010000009">
    <property type="protein sequence ID" value="CAG9312767.1"/>
    <property type="molecule type" value="Genomic_DNA"/>
</dbReference>
<name>A0AAU9IF79_9CILI</name>
<keyword evidence="2" id="KW-1185">Reference proteome</keyword>
<reference evidence="1" key="1">
    <citation type="submission" date="2021-09" db="EMBL/GenBank/DDBJ databases">
        <authorList>
            <consortium name="AG Swart"/>
            <person name="Singh M."/>
            <person name="Singh A."/>
            <person name="Seah K."/>
            <person name="Emmerich C."/>
        </authorList>
    </citation>
    <scope>NUCLEOTIDE SEQUENCE</scope>
    <source>
        <strain evidence="1">ATCC30299</strain>
    </source>
</reference>
<proteinExistence type="predicted"/>
<sequence length="200" mass="23578">MNSDESLNPVLVLSDSDEDEASMYLRSVMNEAKDYEEKSIYIEESMDCEQNMMSESQIPKDFVLNLTNEQIEKINQDFRKLREYLFQWKQNAIENETKPNKEEWRNFMMNNDPLLDKIKEIDHVTTLKLVKWLSDWVENDFENLGKWVYAILANLEEPLSPDTAYFLNKIMITCINNSPKPLSLLCICLITTFFGQKLHS</sequence>
<dbReference type="InterPro" id="IPR035426">
    <property type="entry name" value="Gemin2/Brr1"/>
</dbReference>
<evidence type="ECO:0000313" key="2">
    <source>
        <dbReference type="Proteomes" id="UP001162131"/>
    </source>
</evidence>
<evidence type="ECO:0000313" key="1">
    <source>
        <dbReference type="EMBL" id="CAG9312767.1"/>
    </source>
</evidence>
<dbReference type="Pfam" id="PF04938">
    <property type="entry name" value="SIP1"/>
    <property type="match status" value="1"/>
</dbReference>
<dbReference type="Proteomes" id="UP001162131">
    <property type="component" value="Unassembled WGS sequence"/>
</dbReference>
<gene>
    <name evidence="1" type="ORF">BSTOLATCC_MIC7563</name>
</gene>
<comment type="caution">
    <text evidence="1">The sequence shown here is derived from an EMBL/GenBank/DDBJ whole genome shotgun (WGS) entry which is preliminary data.</text>
</comment>
<dbReference type="AlphaFoldDB" id="A0AAU9IF79"/>
<protein>
    <recommendedName>
        <fullName evidence="3">Gem-associated protein 2</fullName>
    </recommendedName>
</protein>
<organism evidence="1 2">
    <name type="scientific">Blepharisma stoltei</name>
    <dbReference type="NCBI Taxonomy" id="1481888"/>
    <lineage>
        <taxon>Eukaryota</taxon>
        <taxon>Sar</taxon>
        <taxon>Alveolata</taxon>
        <taxon>Ciliophora</taxon>
        <taxon>Postciliodesmatophora</taxon>
        <taxon>Heterotrichea</taxon>
        <taxon>Heterotrichida</taxon>
        <taxon>Blepharismidae</taxon>
        <taxon>Blepharisma</taxon>
    </lineage>
</organism>
<dbReference type="GO" id="GO:0000387">
    <property type="term" value="P:spliceosomal snRNP assembly"/>
    <property type="evidence" value="ECO:0007669"/>
    <property type="project" value="InterPro"/>
</dbReference>
<dbReference type="Gene3D" id="1.20.58.1070">
    <property type="match status" value="1"/>
</dbReference>
<evidence type="ECO:0008006" key="3">
    <source>
        <dbReference type="Google" id="ProtNLM"/>
    </source>
</evidence>